<evidence type="ECO:0000313" key="1">
    <source>
        <dbReference type="EMBL" id="KFD58873.1"/>
    </source>
</evidence>
<gene>
    <name evidence="1" type="ORF">M513_00036</name>
    <name evidence="2" type="ORF">M514_00036</name>
</gene>
<dbReference type="EMBL" id="KL367475">
    <property type="protein sequence ID" value="KFD72896.1"/>
    <property type="molecule type" value="Genomic_DNA"/>
</dbReference>
<name>A0A085NTV0_9BILA</name>
<dbReference type="Proteomes" id="UP000030758">
    <property type="component" value="Unassembled WGS sequence"/>
</dbReference>
<dbReference type="EMBL" id="KL363182">
    <property type="protein sequence ID" value="KFD58873.1"/>
    <property type="molecule type" value="Genomic_DNA"/>
</dbReference>
<evidence type="ECO:0000313" key="3">
    <source>
        <dbReference type="Proteomes" id="UP000030764"/>
    </source>
</evidence>
<organism evidence="2">
    <name type="scientific">Trichuris suis</name>
    <name type="common">pig whipworm</name>
    <dbReference type="NCBI Taxonomy" id="68888"/>
    <lineage>
        <taxon>Eukaryota</taxon>
        <taxon>Metazoa</taxon>
        <taxon>Ecdysozoa</taxon>
        <taxon>Nematoda</taxon>
        <taxon>Enoplea</taxon>
        <taxon>Dorylaimia</taxon>
        <taxon>Trichinellida</taxon>
        <taxon>Trichuridae</taxon>
        <taxon>Trichuris</taxon>
    </lineage>
</organism>
<sequence>MTGDRRFGGYSKQMTKRKNCLKPIPKAGCPDATREAKVPVSLHSDLTPAQPVLSIRWTAVCGSKMNNNLKPGEEFGCCGVDAAGRTTDLCRLLGVHNPTDQ</sequence>
<dbReference type="AlphaFoldDB" id="A0A085NTV0"/>
<evidence type="ECO:0000313" key="2">
    <source>
        <dbReference type="EMBL" id="KFD72896.1"/>
    </source>
</evidence>
<dbReference type="Proteomes" id="UP000030764">
    <property type="component" value="Unassembled WGS sequence"/>
</dbReference>
<accession>A0A085NTV0</accession>
<reference evidence="2 3" key="1">
    <citation type="journal article" date="2014" name="Nat. Genet.">
        <title>Genome and transcriptome of the porcine whipworm Trichuris suis.</title>
        <authorList>
            <person name="Jex A.R."/>
            <person name="Nejsum P."/>
            <person name="Schwarz E.M."/>
            <person name="Hu L."/>
            <person name="Young N.D."/>
            <person name="Hall R.S."/>
            <person name="Korhonen P.K."/>
            <person name="Liao S."/>
            <person name="Thamsborg S."/>
            <person name="Xia J."/>
            <person name="Xu P."/>
            <person name="Wang S."/>
            <person name="Scheerlinck J.P."/>
            <person name="Hofmann A."/>
            <person name="Sternberg P.W."/>
            <person name="Wang J."/>
            <person name="Gasser R.B."/>
        </authorList>
    </citation>
    <scope>NUCLEOTIDE SEQUENCE [LARGE SCALE GENOMIC DNA]</scope>
    <source>
        <strain evidence="2">DCEP-RM93F</strain>
        <strain evidence="1">DCEP-RM93M</strain>
    </source>
</reference>
<keyword evidence="3" id="KW-1185">Reference proteome</keyword>
<protein>
    <submittedName>
        <fullName evidence="2">Uncharacterized protein</fullName>
    </submittedName>
</protein>
<proteinExistence type="predicted"/>